<dbReference type="RefSeq" id="WP_285388901.1">
    <property type="nucleotide sequence ID" value="NZ_JASSVS010000002.1"/>
</dbReference>
<gene>
    <name evidence="2" type="ORF">QPM17_03760</name>
</gene>
<protein>
    <submittedName>
        <fullName evidence="2">Helix-turn-helix domain-containing protein</fullName>
    </submittedName>
</protein>
<keyword evidence="3" id="KW-1185">Reference proteome</keyword>
<evidence type="ECO:0000259" key="1">
    <source>
        <dbReference type="Pfam" id="PF14090"/>
    </source>
</evidence>
<evidence type="ECO:0000313" key="2">
    <source>
        <dbReference type="EMBL" id="MDL0430225.1"/>
    </source>
</evidence>
<dbReference type="InterPro" id="IPR055245">
    <property type="entry name" value="HTH_proteobacteria"/>
</dbReference>
<proteinExistence type="predicted"/>
<dbReference type="EMBL" id="JASSVS010000002">
    <property type="protein sequence ID" value="MDL0430225.1"/>
    <property type="molecule type" value="Genomic_DNA"/>
</dbReference>
<comment type="caution">
    <text evidence="2">The sequence shown here is derived from an EMBL/GenBank/DDBJ whole genome shotgun (WGS) entry which is preliminary data.</text>
</comment>
<evidence type="ECO:0000313" key="3">
    <source>
        <dbReference type="Proteomes" id="UP001227964"/>
    </source>
</evidence>
<feature type="domain" description="Winged helix-turn-helix" evidence="1">
    <location>
        <begin position="44"/>
        <end position="109"/>
    </location>
</feature>
<reference evidence="2 3" key="1">
    <citation type="submission" date="2023-06" db="EMBL/GenBank/DDBJ databases">
        <title>Marinobacter azerbaijanicus a moderately halophilic, isolated from Urmia Lake in Azerbaijan region of Iran.</title>
        <authorList>
            <person name="Sanchez-Porro C."/>
            <person name="Aghdam E.M."/>
            <person name="Saheb S.M."/>
            <person name="Tarhriz V."/>
            <person name="Kazemi E."/>
            <person name="Ammozegar M.A."/>
            <person name="Ventosa A."/>
            <person name="Hejazi M.S."/>
        </authorList>
    </citation>
    <scope>NUCLEOTIDE SEQUENCE [LARGE SCALE GENOMIC DNA]</scope>
    <source>
        <strain evidence="2 3">TBZ242</strain>
    </source>
</reference>
<sequence length="115" mass="12923">MSDELKAPAVIVQINGEGTTQSAFDKPLQYNTFPDVGDLSTEAQRARILDYLQNHRSLTTLEARHLLNVMHPAARVMELRKRGYDIVTNRREDADSQGRLHRVGEYVLMPGGCGE</sequence>
<name>A0ABT7I7Z5_9GAMM</name>
<organism evidence="2 3">
    <name type="scientific">Marinobacter azerbaijanicus</name>
    <dbReference type="NCBI Taxonomy" id="3050455"/>
    <lineage>
        <taxon>Bacteria</taxon>
        <taxon>Pseudomonadati</taxon>
        <taxon>Pseudomonadota</taxon>
        <taxon>Gammaproteobacteria</taxon>
        <taxon>Pseudomonadales</taxon>
        <taxon>Marinobacteraceae</taxon>
        <taxon>Marinobacter</taxon>
    </lineage>
</organism>
<dbReference type="Proteomes" id="UP001227964">
    <property type="component" value="Unassembled WGS sequence"/>
</dbReference>
<accession>A0ABT7I7Z5</accession>
<dbReference type="Pfam" id="PF14090">
    <property type="entry name" value="HTH_39"/>
    <property type="match status" value="1"/>
</dbReference>